<evidence type="ECO:0000313" key="3">
    <source>
        <dbReference type="Proteomes" id="UP000831947"/>
    </source>
</evidence>
<dbReference type="Proteomes" id="UP000831947">
    <property type="component" value="Chromosome"/>
</dbReference>
<keyword evidence="3" id="KW-1185">Reference proteome</keyword>
<organism evidence="2 3">
    <name type="scientific">Bombilactobacillus thymidiniphilus</name>
    <dbReference type="NCBI Taxonomy" id="2923363"/>
    <lineage>
        <taxon>Bacteria</taxon>
        <taxon>Bacillati</taxon>
        <taxon>Bacillota</taxon>
        <taxon>Bacilli</taxon>
        <taxon>Lactobacillales</taxon>
        <taxon>Lactobacillaceae</taxon>
        <taxon>Bombilactobacillus</taxon>
    </lineage>
</organism>
<keyword evidence="1" id="KW-0472">Membrane</keyword>
<accession>A0ABY4PBQ7</accession>
<feature type="transmembrane region" description="Helical" evidence="1">
    <location>
        <begin position="12"/>
        <end position="33"/>
    </location>
</feature>
<dbReference type="RefSeq" id="WP_249512277.1">
    <property type="nucleotide sequence ID" value="NZ_CP093365.1"/>
</dbReference>
<name>A0ABY4PBQ7_9LACO</name>
<protein>
    <submittedName>
        <fullName evidence="2">Uncharacterized protein</fullName>
    </submittedName>
</protein>
<feature type="transmembrane region" description="Helical" evidence="1">
    <location>
        <begin position="77"/>
        <end position="103"/>
    </location>
</feature>
<feature type="transmembrane region" description="Helical" evidence="1">
    <location>
        <begin position="110"/>
        <end position="134"/>
    </location>
</feature>
<proteinExistence type="predicted"/>
<keyword evidence="1" id="KW-0812">Transmembrane</keyword>
<reference evidence="2 3" key="1">
    <citation type="journal article" date="2022" name="Int. J. Syst. Evol. Microbiol.">
        <title>Apilactobacillus apisilvae sp. nov., Nicolia spurrieriana gen. nov. sp. nov., Bombilactobacillus folatiphilus sp. nov. and Bombilactobacillus thymidiniphilus sp. nov., four new lactic acid bacterial isolates from stingless bees Tetragonula carbonaria and Austroplebeia australis.</title>
        <authorList>
            <person name="Oliphant S.A."/>
            <person name="Watson-Haigh N.S."/>
            <person name="Sumby K.M."/>
            <person name="Gardner J."/>
            <person name="Groom S."/>
            <person name="Jiranek V."/>
        </authorList>
    </citation>
    <scope>NUCLEOTIDE SEQUENCE [LARGE SCALE GENOMIC DNA]</scope>
    <source>
        <strain evidence="2 3">SG4_A1</strain>
    </source>
</reference>
<keyword evidence="1" id="KW-1133">Transmembrane helix</keyword>
<dbReference type="EMBL" id="CP093365">
    <property type="protein sequence ID" value="UQS83050.1"/>
    <property type="molecule type" value="Genomic_DNA"/>
</dbReference>
<evidence type="ECO:0000256" key="1">
    <source>
        <dbReference type="SAM" id="Phobius"/>
    </source>
</evidence>
<sequence length="151" mass="16943">MLILLPQKDLAISMGMATTLSALFTFAFCNLSVHLTSNKLNSHFESQHPLPRFYVNQSKYYKHALKSWEGYRLAGLILFWGLIAVGSCFQPVASLISGVIGIFRSGNNMILFLTNVLFLMISFIIYSFLIMGLYGSAKASWLAYKAPMKRS</sequence>
<evidence type="ECO:0000313" key="2">
    <source>
        <dbReference type="EMBL" id="UQS83050.1"/>
    </source>
</evidence>
<gene>
    <name evidence="2" type="ORF">MOO47_04500</name>
</gene>